<evidence type="ECO:0000313" key="5">
    <source>
        <dbReference type="Proteomes" id="UP000037035"/>
    </source>
</evidence>
<dbReference type="OrthoDB" id="1290869at2759"/>
<dbReference type="PANTHER" id="PTHR45890">
    <property type="entry name" value="AARF DOMAIN CONTAINING KINASE 2 (PREDICTED)"/>
    <property type="match status" value="1"/>
</dbReference>
<dbReference type="Pfam" id="PF03109">
    <property type="entry name" value="ABC1"/>
    <property type="match status" value="2"/>
</dbReference>
<dbReference type="Proteomes" id="UP000037035">
    <property type="component" value="Unassembled WGS sequence"/>
</dbReference>
<dbReference type="InterPro" id="IPR052402">
    <property type="entry name" value="ADCK_kinase"/>
</dbReference>
<dbReference type="InterPro" id="IPR011009">
    <property type="entry name" value="Kinase-like_dom_sf"/>
</dbReference>
<proteinExistence type="inferred from homology"/>
<organism evidence="4 5">
    <name type="scientific">Puccinia sorghi</name>
    <dbReference type="NCBI Taxonomy" id="27349"/>
    <lineage>
        <taxon>Eukaryota</taxon>
        <taxon>Fungi</taxon>
        <taxon>Dikarya</taxon>
        <taxon>Basidiomycota</taxon>
        <taxon>Pucciniomycotina</taxon>
        <taxon>Pucciniomycetes</taxon>
        <taxon>Pucciniales</taxon>
        <taxon>Pucciniaceae</taxon>
        <taxon>Puccinia</taxon>
    </lineage>
</organism>
<comment type="caution">
    <text evidence="4">The sequence shown here is derived from an EMBL/GenBank/DDBJ whole genome shotgun (WGS) entry which is preliminary data.</text>
</comment>
<dbReference type="PANTHER" id="PTHR45890:SF1">
    <property type="entry name" value="AARF DOMAIN CONTAINING KINASE 2"/>
    <property type="match status" value="1"/>
</dbReference>
<keyword evidence="2" id="KW-1133">Transmembrane helix</keyword>
<keyword evidence="2" id="KW-0472">Membrane</keyword>
<dbReference type="CDD" id="cd13971">
    <property type="entry name" value="ADCK2-like"/>
    <property type="match status" value="1"/>
</dbReference>
<evidence type="ECO:0000256" key="2">
    <source>
        <dbReference type="SAM" id="Phobius"/>
    </source>
</evidence>
<evidence type="ECO:0000259" key="3">
    <source>
        <dbReference type="Pfam" id="PF03109"/>
    </source>
</evidence>
<keyword evidence="5" id="KW-1185">Reference proteome</keyword>
<name>A0A0L6USD7_9BASI</name>
<sequence length="770" mass="86707">MIRADKSGPCTGVGNRGLQVRQPMIRGYAACPGPINSQQENTPRQSADSPFTHPMPWSLLYVAAFRPRTPSSPREIWLQSCTGKRCARAESSRIRMTSTSVPPPLGKRSIRQNILKWSFLSIGGTSLLYVVLSPDGSLQLSTGPKPLSNPVDATPIMKSTRRKSSKSHFRSLWNSIKRNIIEPLATATRFLYLLALFLPVLVTSPVVLLEYIELAHPRKRRKRRKDGTLITERASTIWWYKLLVSSTQKAGPTFIKLAQWAASRTDLFPAALCQHFGRLHSNGKPHSMAYTRRVLEKAFDKKFDDIFISFNPEPLGIGAVAQVYKATLKPDLLPVSYLEPKHLDEANELSVAHLSRKLATAEVDPPIIKPSTTVAIKVLHPRVTKNIKRDLKIMGFFAYLVNCFPGAEWLSFPEEVEVFGKLMGSQVNLNIEAQNLERFEDNFTHRKTVSFPRPLKAYTTEKVLLEEFEDALPLKYFLRESGGPFDHRISNIGLDAFLHMLLIDNFVHADLHPGNIMVKFYKPTTKSILQSLWRKFTDVPDVDAGDEDSRLTSEIVHRLKKVHDEDPANWNSELEKLDAEGFQPELVFIDSGLVNELSQQNQKNFLELFGAIATFDGYQAGKLMVQRCRTPELVDDEETFAVKIQHLASKVKAQTFSLSNIKIADVLVNVLTAVREHHVKMEADFINTILSILILEGIGRQLNPELDLFQSALPILRNLGSKQINVSGSSPAQFGSMIKIWLLLEARHFASIAVSEVDDMLKYDLLMPNI</sequence>
<keyword evidence="2" id="KW-0812">Transmembrane</keyword>
<dbReference type="VEuPathDB" id="FungiDB:VP01_394g8"/>
<evidence type="ECO:0000313" key="4">
    <source>
        <dbReference type="EMBL" id="KNZ51453.1"/>
    </source>
</evidence>
<comment type="similarity">
    <text evidence="1">Belongs to the protein kinase superfamily. ADCK protein kinase family.</text>
</comment>
<evidence type="ECO:0000256" key="1">
    <source>
        <dbReference type="ARBA" id="ARBA00009670"/>
    </source>
</evidence>
<dbReference type="GO" id="GO:0005739">
    <property type="term" value="C:mitochondrion"/>
    <property type="evidence" value="ECO:0007669"/>
    <property type="project" value="TreeGrafter"/>
</dbReference>
<dbReference type="STRING" id="27349.A0A0L6USD7"/>
<keyword evidence="4" id="KW-0808">Transferase</keyword>
<feature type="transmembrane region" description="Helical" evidence="2">
    <location>
        <begin position="190"/>
        <end position="214"/>
    </location>
</feature>
<feature type="domain" description="ABC1 atypical kinase-like" evidence="3">
    <location>
        <begin position="279"/>
        <end position="329"/>
    </location>
</feature>
<protein>
    <submittedName>
        <fullName evidence="4">Atypical/ABC1/ABC1-C protein kinase</fullName>
    </submittedName>
</protein>
<dbReference type="AlphaFoldDB" id="A0A0L6USD7"/>
<dbReference type="InterPro" id="IPR044095">
    <property type="entry name" value="ADCK2_dom"/>
</dbReference>
<reference evidence="4 5" key="1">
    <citation type="submission" date="2015-08" db="EMBL/GenBank/DDBJ databases">
        <title>Next Generation Sequencing and Analysis of the Genome of Puccinia sorghi L Schw, the Causal Agent of Maize Common Rust.</title>
        <authorList>
            <person name="Rochi L."/>
            <person name="Burguener G."/>
            <person name="Darino M."/>
            <person name="Turjanski A."/>
            <person name="Kreff E."/>
            <person name="Dieguez M.J."/>
            <person name="Sacco F."/>
        </authorList>
    </citation>
    <scope>NUCLEOTIDE SEQUENCE [LARGE SCALE GENOMIC DNA]</scope>
    <source>
        <strain evidence="4 5">RO10H11247</strain>
    </source>
</reference>
<dbReference type="EMBL" id="LAVV01009001">
    <property type="protein sequence ID" value="KNZ51453.1"/>
    <property type="molecule type" value="Genomic_DNA"/>
</dbReference>
<dbReference type="InterPro" id="IPR004147">
    <property type="entry name" value="ABC1_dom"/>
</dbReference>
<accession>A0A0L6USD7</accession>
<keyword evidence="4" id="KW-0418">Kinase</keyword>
<dbReference type="GO" id="GO:0016301">
    <property type="term" value="F:kinase activity"/>
    <property type="evidence" value="ECO:0007669"/>
    <property type="project" value="UniProtKB-KW"/>
</dbReference>
<feature type="domain" description="ABC1 atypical kinase-like" evidence="3">
    <location>
        <begin position="371"/>
        <end position="519"/>
    </location>
</feature>
<gene>
    <name evidence="4" type="ORF">VP01_394g8</name>
</gene>
<dbReference type="SUPFAM" id="SSF56112">
    <property type="entry name" value="Protein kinase-like (PK-like)"/>
    <property type="match status" value="1"/>
</dbReference>